<accession>A0A7R9ZM21</accession>
<reference evidence="1" key="1">
    <citation type="submission" date="2021-01" db="EMBL/GenBank/DDBJ databases">
        <authorList>
            <person name="Corre E."/>
            <person name="Pelletier E."/>
            <person name="Niang G."/>
            <person name="Scheremetjew M."/>
            <person name="Finn R."/>
            <person name="Kale V."/>
            <person name="Holt S."/>
            <person name="Cochrane G."/>
            <person name="Meng A."/>
            <person name="Brown T."/>
            <person name="Cohen L."/>
        </authorList>
    </citation>
    <scope>NUCLEOTIDE SEQUENCE</scope>
    <source>
        <strain evidence="1">CCMP3328</strain>
    </source>
</reference>
<dbReference type="EMBL" id="HBEF01009853">
    <property type="protein sequence ID" value="CAD8334096.1"/>
    <property type="molecule type" value="Transcribed_RNA"/>
</dbReference>
<proteinExistence type="predicted"/>
<dbReference type="AlphaFoldDB" id="A0A7R9ZM21"/>
<evidence type="ECO:0000313" key="1">
    <source>
        <dbReference type="EMBL" id="CAD8334096.1"/>
    </source>
</evidence>
<dbReference type="Pfam" id="PF26113">
    <property type="entry name" value="GH16_XgeA"/>
    <property type="match status" value="2"/>
</dbReference>
<gene>
    <name evidence="1" type="ORF">CAUS1442_LOCUS6201</name>
</gene>
<organism evidence="1">
    <name type="scientific">Craspedostauros australis</name>
    <dbReference type="NCBI Taxonomy" id="1486917"/>
    <lineage>
        <taxon>Eukaryota</taxon>
        <taxon>Sar</taxon>
        <taxon>Stramenopiles</taxon>
        <taxon>Ochrophyta</taxon>
        <taxon>Bacillariophyta</taxon>
        <taxon>Bacillariophyceae</taxon>
        <taxon>Bacillariophycidae</taxon>
        <taxon>Naviculales</taxon>
        <taxon>Naviculaceae</taxon>
        <taxon>Craspedostauros</taxon>
    </lineage>
</organism>
<protein>
    <submittedName>
        <fullName evidence="1">Uncharacterized protein</fullName>
    </submittedName>
</protein>
<sequence>MVLLHTPRIICTATFLPCHESLRAFQQDTATGIPDSFTGEPNFDIKVDSDNCYAYASHQWVNQGCVQISEKDDTSGEPLNAKGGGVYALEWDPVNLRIRSWVFPFEDGHNVDYDGHAGLPSNLVEVLSTVNKSDGSSAVIPDTDTWGLPYAYFAVGPTTGCFSDHFQNMQLVFNLAFCGSVSGNKFFQDCPAQAKQFNVNSDPIQTCNAWITSDPEELKEAYWKVGGVYVYERS</sequence>
<name>A0A7R9ZM21_9STRA</name>
<dbReference type="Gene3D" id="2.60.120.200">
    <property type="match status" value="1"/>
</dbReference>